<gene>
    <name evidence="3" type="ORF">HO133_001745</name>
</gene>
<dbReference type="SUPFAM" id="SSF109993">
    <property type="entry name" value="VPS9 domain"/>
    <property type="match status" value="1"/>
</dbReference>
<dbReference type="PROSITE" id="PS51205">
    <property type="entry name" value="VPS9"/>
    <property type="match status" value="1"/>
</dbReference>
<evidence type="ECO:0000259" key="2">
    <source>
        <dbReference type="PROSITE" id="PS51205"/>
    </source>
</evidence>
<feature type="compositionally biased region" description="Basic and acidic residues" evidence="1">
    <location>
        <begin position="82"/>
        <end position="93"/>
    </location>
</feature>
<reference evidence="3 4" key="1">
    <citation type="journal article" date="2020" name="Genomics">
        <title>Complete, high-quality genomes from long-read metagenomic sequencing of two wolf lichen thalli reveals enigmatic genome architecture.</title>
        <authorList>
            <person name="McKenzie S.K."/>
            <person name="Walston R.F."/>
            <person name="Allen J.L."/>
        </authorList>
    </citation>
    <scope>NUCLEOTIDE SEQUENCE [LARGE SCALE GENOMIC DNA]</scope>
    <source>
        <strain evidence="3">WasteWater1</strain>
    </source>
</reference>
<name>A0A8H6CE35_9LECA</name>
<protein>
    <recommendedName>
        <fullName evidence="2">VPS9 domain-containing protein</fullName>
    </recommendedName>
</protein>
<feature type="region of interest" description="Disordered" evidence="1">
    <location>
        <begin position="616"/>
        <end position="663"/>
    </location>
</feature>
<dbReference type="EMBL" id="JACCJB010000013">
    <property type="protein sequence ID" value="KAF6221777.1"/>
    <property type="molecule type" value="Genomic_DNA"/>
</dbReference>
<dbReference type="GO" id="GO:0031267">
    <property type="term" value="F:small GTPase binding"/>
    <property type="evidence" value="ECO:0007669"/>
    <property type="project" value="TreeGrafter"/>
</dbReference>
<dbReference type="RefSeq" id="XP_037151212.1">
    <property type="nucleotide sequence ID" value="XM_037292673.1"/>
</dbReference>
<proteinExistence type="predicted"/>
<dbReference type="GO" id="GO:0005085">
    <property type="term" value="F:guanyl-nucleotide exchange factor activity"/>
    <property type="evidence" value="ECO:0007669"/>
    <property type="project" value="InterPro"/>
</dbReference>
<feature type="compositionally biased region" description="Polar residues" evidence="1">
    <location>
        <begin position="643"/>
        <end position="658"/>
    </location>
</feature>
<sequence>MALKYNNLPADSFLGNFPSMSYTPVIGANGSSRPQTSHTSHSFSRLVSSPPSPLARSRASTLQTAAVTGNLGSEMTTSSLDENSREKQEDIFEKSSLISGVEGTVKDVSEMESPQDVPEGFDELPIELVSLIDRFIESLSAKVHSTPPSIEKLSEIFQEFYAKAESHIAIHISTLSTRQSRRASPNPSISSNASYVAKNGRRLRASSSGDQLSSLNGGGPEQQMLTPQEISDRRKARRLLDRKGTALEEAVERRVCQRVYNRIWRHRATLDEVRDEKLRSRTAALALVGIGLRDLGINFDQQPSETDNIQIEEWISKARDGLLRMNDAKYPLGKLQQLAAAHKNIVDLLTTLHQSSSSADEILPTLIYTLITTPPEGINVISNLHFVQRFRAASKVDGEAAYCLVNLEAAITFLETVDLASLRSDEPLSGPPKSESRPTTPRMESRPQWTSHTSITPPMSSTSAATSAISDQPVSPHPLESPSKPTHPTTPTHQRKLSNLFQPPASAFGAAGDVVRTTADQGFKTIGNTLDNSFKLLFGRLKEHKVANDGVGAEGTIIVPRTLDDARRLVEPPKEEDDDEDTSLPSASLLATQTDEQAGNNSYNKSTDSLLNAIVGRKQSRDRSVDSVQSSGSGKRVAFAAESNDSLTKAGSPTSAPAASNEPLHAGNVAVESMRSLGNTLNPLKGFGGMSVMRGFGRSTSSGTPTPTLANAGKPSQEVQQASTTKIDGMDAQTSSMKALPPIQRYMDVASAEDLKIGEVGELLNDYKRLAGALKTMGVF</sequence>
<feature type="compositionally biased region" description="Polar residues" evidence="1">
    <location>
        <begin position="205"/>
        <end position="215"/>
    </location>
</feature>
<dbReference type="InterPro" id="IPR045046">
    <property type="entry name" value="Vps9-like"/>
</dbReference>
<dbReference type="Pfam" id="PF02204">
    <property type="entry name" value="VPS9"/>
    <property type="match status" value="1"/>
</dbReference>
<keyword evidence="4" id="KW-1185">Reference proteome</keyword>
<feature type="compositionally biased region" description="Low complexity" evidence="1">
    <location>
        <begin position="450"/>
        <end position="470"/>
    </location>
</feature>
<dbReference type="GO" id="GO:0005829">
    <property type="term" value="C:cytosol"/>
    <property type="evidence" value="ECO:0007669"/>
    <property type="project" value="TreeGrafter"/>
</dbReference>
<dbReference type="Proteomes" id="UP000593566">
    <property type="component" value="Unassembled WGS sequence"/>
</dbReference>
<feature type="region of interest" description="Disordered" evidence="1">
    <location>
        <begin position="175"/>
        <end position="235"/>
    </location>
</feature>
<feature type="compositionally biased region" description="Low complexity" evidence="1">
    <location>
        <begin position="182"/>
        <end position="194"/>
    </location>
</feature>
<feature type="compositionally biased region" description="Polar residues" evidence="1">
    <location>
        <begin position="61"/>
        <end position="81"/>
    </location>
</feature>
<comment type="caution">
    <text evidence="3">The sequence shown here is derived from an EMBL/GenBank/DDBJ whole genome shotgun (WGS) entry which is preliminary data.</text>
</comment>
<dbReference type="GO" id="GO:0030139">
    <property type="term" value="C:endocytic vesicle"/>
    <property type="evidence" value="ECO:0007669"/>
    <property type="project" value="TreeGrafter"/>
</dbReference>
<dbReference type="AlphaFoldDB" id="A0A8H6CE35"/>
<dbReference type="GeneID" id="59330159"/>
<feature type="compositionally biased region" description="Polar residues" evidence="1">
    <location>
        <begin position="29"/>
        <end position="39"/>
    </location>
</feature>
<feature type="region of interest" description="Disordered" evidence="1">
    <location>
        <begin position="423"/>
        <end position="496"/>
    </location>
</feature>
<dbReference type="PANTHER" id="PTHR23101">
    <property type="entry name" value="RAB GDP/GTP EXCHANGE FACTOR"/>
    <property type="match status" value="1"/>
</dbReference>
<evidence type="ECO:0000313" key="4">
    <source>
        <dbReference type="Proteomes" id="UP000593566"/>
    </source>
</evidence>
<accession>A0A8H6CE35</accession>
<dbReference type="InterPro" id="IPR037191">
    <property type="entry name" value="VPS9_dom_sf"/>
</dbReference>
<dbReference type="PANTHER" id="PTHR23101:SF97">
    <property type="entry name" value="DOMAIN PROTEIN, PUTATIVE (AFU_ORTHOLOGUE AFUA_2G10890)-RELATED"/>
    <property type="match status" value="1"/>
</dbReference>
<feature type="compositionally biased region" description="Low complexity" evidence="1">
    <location>
        <begin position="40"/>
        <end position="60"/>
    </location>
</feature>
<evidence type="ECO:0000313" key="3">
    <source>
        <dbReference type="EMBL" id="KAF6221777.1"/>
    </source>
</evidence>
<dbReference type="GO" id="GO:0016192">
    <property type="term" value="P:vesicle-mediated transport"/>
    <property type="evidence" value="ECO:0007669"/>
    <property type="project" value="InterPro"/>
</dbReference>
<feature type="region of interest" description="Disordered" evidence="1">
    <location>
        <begin position="28"/>
        <end position="93"/>
    </location>
</feature>
<feature type="compositionally biased region" description="Low complexity" evidence="1">
    <location>
        <begin position="481"/>
        <end position="492"/>
    </location>
</feature>
<organism evidence="3 4">
    <name type="scientific">Letharia lupina</name>
    <dbReference type="NCBI Taxonomy" id="560253"/>
    <lineage>
        <taxon>Eukaryota</taxon>
        <taxon>Fungi</taxon>
        <taxon>Dikarya</taxon>
        <taxon>Ascomycota</taxon>
        <taxon>Pezizomycotina</taxon>
        <taxon>Lecanoromycetes</taxon>
        <taxon>OSLEUM clade</taxon>
        <taxon>Lecanoromycetidae</taxon>
        <taxon>Lecanorales</taxon>
        <taxon>Lecanorineae</taxon>
        <taxon>Parmeliaceae</taxon>
        <taxon>Letharia</taxon>
    </lineage>
</organism>
<dbReference type="SMART" id="SM00167">
    <property type="entry name" value="VPS9"/>
    <property type="match status" value="1"/>
</dbReference>
<dbReference type="Gene3D" id="1.20.1050.80">
    <property type="entry name" value="VPS9 domain"/>
    <property type="match status" value="1"/>
</dbReference>
<evidence type="ECO:0000256" key="1">
    <source>
        <dbReference type="SAM" id="MobiDB-lite"/>
    </source>
</evidence>
<dbReference type="InterPro" id="IPR003123">
    <property type="entry name" value="VPS9"/>
</dbReference>
<feature type="domain" description="VPS9" evidence="2">
    <location>
        <begin position="272"/>
        <end position="423"/>
    </location>
</feature>